<sequence length="279" mass="29506">MGYDDNQQLDEDVAESMGDRPGILFAGGVAVGAAVLALVWVMVSLMSGGGAQQAPDSSAAARLQNQLAAVASVPPSPSRLERCATAAYSLTTPLQAAAPAMDQWEVHIGAMNKLVVGAITLPQATAFWNQTRVGAQHRIDHFHAALRTLRGSGVDCPAPGLLDKAAPADLRSCAAHVDAEVRALDAARTAVNTWDMHVRDMERLRTGKLSPTAATQMWLSMWQRGQDQLKAYRAATRDVGTPGPCLIVRNGLLPQSSSAPWSPSPSPSRSPSPGMESMH</sequence>
<dbReference type="RefSeq" id="WP_344044215.1">
    <property type="nucleotide sequence ID" value="NZ_BAAAPB010000001.1"/>
</dbReference>
<protein>
    <recommendedName>
        <fullName evidence="5">DUF4439 domain-containing protein</fullName>
    </recommendedName>
</protein>
<gene>
    <name evidence="3" type="ORF">GCM10009798_16090</name>
</gene>
<organism evidence="3 4">
    <name type="scientific">Nocardioides panacihumi</name>
    <dbReference type="NCBI Taxonomy" id="400774"/>
    <lineage>
        <taxon>Bacteria</taxon>
        <taxon>Bacillati</taxon>
        <taxon>Actinomycetota</taxon>
        <taxon>Actinomycetes</taxon>
        <taxon>Propionibacteriales</taxon>
        <taxon>Nocardioidaceae</taxon>
        <taxon>Nocardioides</taxon>
    </lineage>
</organism>
<accession>A0ABN2QSU4</accession>
<evidence type="ECO:0000256" key="2">
    <source>
        <dbReference type="SAM" id="Phobius"/>
    </source>
</evidence>
<proteinExistence type="predicted"/>
<keyword evidence="2" id="KW-1133">Transmembrane helix</keyword>
<comment type="caution">
    <text evidence="3">The sequence shown here is derived from an EMBL/GenBank/DDBJ whole genome shotgun (WGS) entry which is preliminary data.</text>
</comment>
<evidence type="ECO:0000313" key="4">
    <source>
        <dbReference type="Proteomes" id="UP001500571"/>
    </source>
</evidence>
<evidence type="ECO:0000313" key="3">
    <source>
        <dbReference type="EMBL" id="GAA1957465.1"/>
    </source>
</evidence>
<keyword evidence="4" id="KW-1185">Reference proteome</keyword>
<feature type="transmembrane region" description="Helical" evidence="2">
    <location>
        <begin position="23"/>
        <end position="43"/>
    </location>
</feature>
<reference evidence="3 4" key="1">
    <citation type="journal article" date="2019" name="Int. J. Syst. Evol. Microbiol.">
        <title>The Global Catalogue of Microorganisms (GCM) 10K type strain sequencing project: providing services to taxonomists for standard genome sequencing and annotation.</title>
        <authorList>
            <consortium name="The Broad Institute Genomics Platform"/>
            <consortium name="The Broad Institute Genome Sequencing Center for Infectious Disease"/>
            <person name="Wu L."/>
            <person name="Ma J."/>
        </authorList>
    </citation>
    <scope>NUCLEOTIDE SEQUENCE [LARGE SCALE GENOMIC DNA]</scope>
    <source>
        <strain evidence="3 4">JCM 15309</strain>
    </source>
</reference>
<feature type="region of interest" description="Disordered" evidence="1">
    <location>
        <begin position="254"/>
        <end position="279"/>
    </location>
</feature>
<dbReference type="EMBL" id="BAAAPB010000001">
    <property type="protein sequence ID" value="GAA1957465.1"/>
    <property type="molecule type" value="Genomic_DNA"/>
</dbReference>
<evidence type="ECO:0000256" key="1">
    <source>
        <dbReference type="SAM" id="MobiDB-lite"/>
    </source>
</evidence>
<dbReference type="Proteomes" id="UP001500571">
    <property type="component" value="Unassembled WGS sequence"/>
</dbReference>
<keyword evidence="2" id="KW-0812">Transmembrane</keyword>
<evidence type="ECO:0008006" key="5">
    <source>
        <dbReference type="Google" id="ProtNLM"/>
    </source>
</evidence>
<name>A0ABN2QSU4_9ACTN</name>
<keyword evidence="2" id="KW-0472">Membrane</keyword>